<dbReference type="EMBL" id="JBFXLU010000517">
    <property type="protein sequence ID" value="KAL2824993.1"/>
    <property type="molecule type" value="Genomic_DNA"/>
</dbReference>
<evidence type="ECO:0000313" key="2">
    <source>
        <dbReference type="EMBL" id="KAL2824993.1"/>
    </source>
</evidence>
<reference evidence="2 3" key="1">
    <citation type="submission" date="2024-07" db="EMBL/GenBank/DDBJ databases">
        <title>Section-level genome sequencing and comparative genomics of Aspergillus sections Usti and Cavernicolus.</title>
        <authorList>
            <consortium name="Lawrence Berkeley National Laboratory"/>
            <person name="Nybo J.L."/>
            <person name="Vesth T.C."/>
            <person name="Theobald S."/>
            <person name="Frisvad J.C."/>
            <person name="Larsen T.O."/>
            <person name="Kjaerboelling I."/>
            <person name="Rothschild-Mancinelli K."/>
            <person name="Lyhne E.K."/>
            <person name="Kogle M.E."/>
            <person name="Barry K."/>
            <person name="Clum A."/>
            <person name="Na H."/>
            <person name="Ledsgaard L."/>
            <person name="Lin J."/>
            <person name="Lipzen A."/>
            <person name="Kuo A."/>
            <person name="Riley R."/>
            <person name="Mondo S."/>
            <person name="Labutti K."/>
            <person name="Haridas S."/>
            <person name="Pangalinan J."/>
            <person name="Salamov A.A."/>
            <person name="Simmons B.A."/>
            <person name="Magnuson J.K."/>
            <person name="Chen J."/>
            <person name="Drula E."/>
            <person name="Henrissat B."/>
            <person name="Wiebenga A."/>
            <person name="Lubbers R.J."/>
            <person name="Gomes A.C."/>
            <person name="Makela M.R."/>
            <person name="Stajich J."/>
            <person name="Grigoriev I.V."/>
            <person name="Mortensen U.H."/>
            <person name="De Vries R.P."/>
            <person name="Baker S.E."/>
            <person name="Andersen M.R."/>
        </authorList>
    </citation>
    <scope>NUCLEOTIDE SEQUENCE [LARGE SCALE GENOMIC DNA]</scope>
    <source>
        <strain evidence="2 3">CBS 123904</strain>
    </source>
</reference>
<dbReference type="Proteomes" id="UP001610446">
    <property type="component" value="Unassembled WGS sequence"/>
</dbReference>
<evidence type="ECO:0000313" key="3">
    <source>
        <dbReference type="Proteomes" id="UP001610446"/>
    </source>
</evidence>
<evidence type="ECO:0000256" key="1">
    <source>
        <dbReference type="SAM" id="Phobius"/>
    </source>
</evidence>
<feature type="transmembrane region" description="Helical" evidence="1">
    <location>
        <begin position="6"/>
        <end position="29"/>
    </location>
</feature>
<protein>
    <recommendedName>
        <fullName evidence="4">DUF1279 domain-containing protein</fullName>
    </recommendedName>
</protein>
<gene>
    <name evidence="2" type="ORF">BJY01DRAFT_230299</name>
</gene>
<proteinExistence type="predicted"/>
<keyword evidence="1" id="KW-0812">Transmembrane</keyword>
<name>A0ABR4IB91_9EURO</name>
<keyword evidence="1" id="KW-0472">Membrane</keyword>
<sequence>MSALSSLYRILAIPLLTSWTLTALSFAALDVLNSNRSPIEPIASISLLTYLVCRLLIVSQPQPATSPANQTGNNGDIAHTLTTFHRRSPLGGLISLALAVSWLYELLFKGVLMFFVTIFGGVFATAIYNGAFDQDNKPGSSEAFFGGNEDVNLSGVETTALAEFDELKAKTGVDPTVVIKMIPPKLLVYVVAAVWLNFATLGLYIIRHAWRSLRVAFGGSKKVAATSSEEVVAEKST</sequence>
<evidence type="ECO:0008006" key="4">
    <source>
        <dbReference type="Google" id="ProtNLM"/>
    </source>
</evidence>
<comment type="caution">
    <text evidence="2">The sequence shown here is derived from an EMBL/GenBank/DDBJ whole genome shotgun (WGS) entry which is preliminary data.</text>
</comment>
<accession>A0ABR4IB91</accession>
<keyword evidence="3" id="KW-1185">Reference proteome</keyword>
<feature type="transmembrane region" description="Helical" evidence="1">
    <location>
        <begin position="111"/>
        <end position="131"/>
    </location>
</feature>
<feature type="transmembrane region" description="Helical" evidence="1">
    <location>
        <begin position="41"/>
        <end position="59"/>
    </location>
</feature>
<organism evidence="2 3">
    <name type="scientific">Aspergillus pseudoustus</name>
    <dbReference type="NCBI Taxonomy" id="1810923"/>
    <lineage>
        <taxon>Eukaryota</taxon>
        <taxon>Fungi</taxon>
        <taxon>Dikarya</taxon>
        <taxon>Ascomycota</taxon>
        <taxon>Pezizomycotina</taxon>
        <taxon>Eurotiomycetes</taxon>
        <taxon>Eurotiomycetidae</taxon>
        <taxon>Eurotiales</taxon>
        <taxon>Aspergillaceae</taxon>
        <taxon>Aspergillus</taxon>
        <taxon>Aspergillus subgen. Nidulantes</taxon>
    </lineage>
</organism>
<feature type="transmembrane region" description="Helical" evidence="1">
    <location>
        <begin position="186"/>
        <end position="206"/>
    </location>
</feature>
<keyword evidence="1" id="KW-1133">Transmembrane helix</keyword>